<dbReference type="OrthoDB" id="10453480at2759"/>
<dbReference type="AlphaFoldDB" id="A0A0A2L304"/>
<gene>
    <name evidence="1" type="ORF">PITC_021560</name>
</gene>
<organism evidence="1 2">
    <name type="scientific">Penicillium italicum</name>
    <name type="common">Blue mold</name>
    <dbReference type="NCBI Taxonomy" id="40296"/>
    <lineage>
        <taxon>Eukaryota</taxon>
        <taxon>Fungi</taxon>
        <taxon>Dikarya</taxon>
        <taxon>Ascomycota</taxon>
        <taxon>Pezizomycotina</taxon>
        <taxon>Eurotiomycetes</taxon>
        <taxon>Eurotiomycetidae</taxon>
        <taxon>Eurotiales</taxon>
        <taxon>Aspergillaceae</taxon>
        <taxon>Penicillium</taxon>
    </lineage>
</organism>
<dbReference type="EMBL" id="JQGA01000614">
    <property type="protein sequence ID" value="KGO74462.1"/>
    <property type="molecule type" value="Genomic_DNA"/>
</dbReference>
<proteinExistence type="predicted"/>
<dbReference type="PhylomeDB" id="A0A0A2L304"/>
<dbReference type="Proteomes" id="UP000030104">
    <property type="component" value="Unassembled WGS sequence"/>
</dbReference>
<protein>
    <submittedName>
        <fullName evidence="1">Uncharacterized protein</fullName>
    </submittedName>
</protein>
<sequence length="47" mass="5033">MYLLCNPIFLTLSLRGKVAYITGLGQTQSEGWGIGAAIAVLSTQRGY</sequence>
<evidence type="ECO:0000313" key="2">
    <source>
        <dbReference type="Proteomes" id="UP000030104"/>
    </source>
</evidence>
<accession>A0A0A2L304</accession>
<name>A0A0A2L304_PENIT</name>
<dbReference type="HOGENOM" id="CLU_3175571_0_0_1"/>
<evidence type="ECO:0000313" key="1">
    <source>
        <dbReference type="EMBL" id="KGO74462.1"/>
    </source>
</evidence>
<keyword evidence="2" id="KW-1185">Reference proteome</keyword>
<reference evidence="1 2" key="1">
    <citation type="journal article" date="2015" name="Mol. Plant Microbe Interact.">
        <title>Genome, transcriptome, and functional analyses of Penicillium expansum provide new insights into secondary metabolism and pathogenicity.</title>
        <authorList>
            <person name="Ballester A.R."/>
            <person name="Marcet-Houben M."/>
            <person name="Levin E."/>
            <person name="Sela N."/>
            <person name="Selma-Lazaro C."/>
            <person name="Carmona L."/>
            <person name="Wisniewski M."/>
            <person name="Droby S."/>
            <person name="Gonzalez-Candelas L."/>
            <person name="Gabaldon T."/>
        </authorList>
    </citation>
    <scope>NUCLEOTIDE SEQUENCE [LARGE SCALE GENOMIC DNA]</scope>
    <source>
        <strain evidence="1 2">PHI-1</strain>
    </source>
</reference>
<comment type="caution">
    <text evidence="1">The sequence shown here is derived from an EMBL/GenBank/DDBJ whole genome shotgun (WGS) entry which is preliminary data.</text>
</comment>